<dbReference type="PATRIC" id="fig|883163.3.peg.4113"/>
<dbReference type="EMBL" id="AGZU01000015">
    <property type="protein sequence ID" value="EKU73609.1"/>
    <property type="molecule type" value="Genomic_DNA"/>
</dbReference>
<dbReference type="PROSITE" id="PS50995">
    <property type="entry name" value="HTH_MARR_2"/>
    <property type="match status" value="1"/>
</dbReference>
<dbReference type="AlphaFoldDB" id="K9CMS8"/>
<reference evidence="2 3" key="1">
    <citation type="submission" date="2012-09" db="EMBL/GenBank/DDBJ databases">
        <title>The Genome Sequence of Sphingobium yanoikuyae ATCC 51230.</title>
        <authorList>
            <consortium name="The Broad Institute Genome Sequencing Platform"/>
            <person name="Earl A."/>
            <person name="Ward D."/>
            <person name="Feldgarden M."/>
            <person name="Gevers D."/>
            <person name="Huys G."/>
            <person name="Walker B."/>
            <person name="Young S.K."/>
            <person name="Zeng Q."/>
            <person name="Gargeya S."/>
            <person name="Fitzgerald M."/>
            <person name="Haas B."/>
            <person name="Abouelleil A."/>
            <person name="Alvarado L."/>
            <person name="Arachchi H.M."/>
            <person name="Berlin A.M."/>
            <person name="Chapman S.B."/>
            <person name="Goldberg J."/>
            <person name="Griggs A."/>
            <person name="Gujja S."/>
            <person name="Hansen M."/>
            <person name="Howarth C."/>
            <person name="Imamovic A."/>
            <person name="Larimer J."/>
            <person name="McCowen C."/>
            <person name="Montmayeur A."/>
            <person name="Murphy C."/>
            <person name="Neiman D."/>
            <person name="Pearson M."/>
            <person name="Priest M."/>
            <person name="Roberts A."/>
            <person name="Saif S."/>
            <person name="Shea T."/>
            <person name="Sisk P."/>
            <person name="Sykes S."/>
            <person name="Wortman J."/>
            <person name="Nusbaum C."/>
            <person name="Birren B."/>
        </authorList>
    </citation>
    <scope>NUCLEOTIDE SEQUENCE [LARGE SCALE GENOMIC DNA]</scope>
    <source>
        <strain evidence="2 3">ATCC 51230</strain>
    </source>
</reference>
<proteinExistence type="predicted"/>
<dbReference type="GO" id="GO:0003700">
    <property type="term" value="F:DNA-binding transcription factor activity"/>
    <property type="evidence" value="ECO:0007669"/>
    <property type="project" value="InterPro"/>
</dbReference>
<accession>K9CMS8</accession>
<comment type="caution">
    <text evidence="2">The sequence shown here is derived from an EMBL/GenBank/DDBJ whole genome shotgun (WGS) entry which is preliminary data.</text>
</comment>
<protein>
    <recommendedName>
        <fullName evidence="1">HTH marR-type domain-containing protein</fullName>
    </recommendedName>
</protein>
<keyword evidence="3" id="KW-1185">Reference proteome</keyword>
<dbReference type="InterPro" id="IPR000835">
    <property type="entry name" value="HTH_MarR-typ"/>
</dbReference>
<gene>
    <name evidence="2" type="ORF">HMPREF9718_04078</name>
</gene>
<dbReference type="Proteomes" id="UP000009887">
    <property type="component" value="Unassembled WGS sequence"/>
</dbReference>
<dbReference type="SMART" id="SM00347">
    <property type="entry name" value="HTH_MARR"/>
    <property type="match status" value="1"/>
</dbReference>
<evidence type="ECO:0000313" key="3">
    <source>
        <dbReference type="Proteomes" id="UP000009887"/>
    </source>
</evidence>
<name>K9CMS8_SPHYA</name>
<feature type="domain" description="HTH marR-type" evidence="1">
    <location>
        <begin position="8"/>
        <end position="139"/>
    </location>
</feature>
<dbReference type="Gene3D" id="1.10.10.10">
    <property type="entry name" value="Winged helix-like DNA-binding domain superfamily/Winged helix DNA-binding domain"/>
    <property type="match status" value="1"/>
</dbReference>
<dbReference type="InterPro" id="IPR036388">
    <property type="entry name" value="WH-like_DNA-bd_sf"/>
</dbReference>
<dbReference type="HOGENOM" id="CLU_1804968_0_0_5"/>
<dbReference type="SUPFAM" id="SSF46785">
    <property type="entry name" value="Winged helix' DNA-binding domain"/>
    <property type="match status" value="1"/>
</dbReference>
<dbReference type="PRINTS" id="PR00598">
    <property type="entry name" value="HTHMARR"/>
</dbReference>
<organism evidence="2 3">
    <name type="scientific">Sphingobium yanoikuyae ATCC 51230</name>
    <dbReference type="NCBI Taxonomy" id="883163"/>
    <lineage>
        <taxon>Bacteria</taxon>
        <taxon>Pseudomonadati</taxon>
        <taxon>Pseudomonadota</taxon>
        <taxon>Alphaproteobacteria</taxon>
        <taxon>Sphingomonadales</taxon>
        <taxon>Sphingomonadaceae</taxon>
        <taxon>Sphingobium</taxon>
    </lineage>
</organism>
<evidence type="ECO:0000259" key="1">
    <source>
        <dbReference type="PROSITE" id="PS50995"/>
    </source>
</evidence>
<evidence type="ECO:0000313" key="2">
    <source>
        <dbReference type="EMBL" id="EKU73609.1"/>
    </source>
</evidence>
<sequence>MALAWEEIGLIYEGLAFASRPLRALTHDINERHDLGPRGSWILLMISSGTLHPLDIAATLQIGRSLVTAELVRLEKAGLLVMRKAPRDQRRTELTLSAQGQEICTHLRLAMAGMIQERWARYSPQEIRLCIKMLQDIRREPPQ</sequence>
<dbReference type="InterPro" id="IPR036390">
    <property type="entry name" value="WH_DNA-bd_sf"/>
</dbReference>